<dbReference type="Proteomes" id="UP000183954">
    <property type="component" value="Unassembled WGS sequence"/>
</dbReference>
<evidence type="ECO:0000313" key="2">
    <source>
        <dbReference type="EMBL" id="SHH18301.1"/>
    </source>
</evidence>
<dbReference type="OrthoDB" id="1809698at2"/>
<dbReference type="EMBL" id="FQXJ01000003">
    <property type="protein sequence ID" value="SHH18301.1"/>
    <property type="molecule type" value="Genomic_DNA"/>
</dbReference>
<gene>
    <name evidence="2" type="ORF">SAMN02746098_00383</name>
</gene>
<reference evidence="3" key="1">
    <citation type="submission" date="2016-11" db="EMBL/GenBank/DDBJ databases">
        <authorList>
            <person name="Varghese N."/>
            <person name="Submissions S."/>
        </authorList>
    </citation>
    <scope>NUCLEOTIDE SEQUENCE [LARGE SCALE GENOMIC DNA]</scope>
    <source>
        <strain evidence="3">DSM 15449</strain>
    </source>
</reference>
<sequence>MSTEIQRFSTDLRDNQEMQKEIKNMGSDMGKIVAYANSKGYTFTVADVDAKKGELSEEQLDKVAGGNGGILVAW</sequence>
<proteinExistence type="predicted"/>
<dbReference type="InterPro" id="IPR022516">
    <property type="entry name" value="CHP03798_Ocin"/>
</dbReference>
<keyword evidence="3" id="KW-1185">Reference proteome</keyword>
<name>A0A1M5QWK7_9FIRM</name>
<evidence type="ECO:0000259" key="1">
    <source>
        <dbReference type="Pfam" id="PF07862"/>
    </source>
</evidence>
<dbReference type="NCBIfam" id="TIGR03798">
    <property type="entry name" value="leader_Nif11"/>
    <property type="match status" value="1"/>
</dbReference>
<dbReference type="STRING" id="1121420.SAMN02746098_00383"/>
<accession>A0A1M5QWK7</accession>
<organism evidence="2 3">
    <name type="scientific">Desulfosporosinus lacus DSM 15449</name>
    <dbReference type="NCBI Taxonomy" id="1121420"/>
    <lineage>
        <taxon>Bacteria</taxon>
        <taxon>Bacillati</taxon>
        <taxon>Bacillota</taxon>
        <taxon>Clostridia</taxon>
        <taxon>Eubacteriales</taxon>
        <taxon>Desulfitobacteriaceae</taxon>
        <taxon>Desulfosporosinus</taxon>
    </lineage>
</organism>
<protein>
    <submittedName>
        <fullName evidence="2">Nif11-like leader peptide domain-containing protein</fullName>
    </submittedName>
</protein>
<dbReference type="AlphaFoldDB" id="A0A1M5QWK7"/>
<evidence type="ECO:0000313" key="3">
    <source>
        <dbReference type="Proteomes" id="UP000183954"/>
    </source>
</evidence>
<dbReference type="InterPro" id="IPR012903">
    <property type="entry name" value="Nif11"/>
</dbReference>
<dbReference type="Pfam" id="PF07862">
    <property type="entry name" value="Nif11"/>
    <property type="match status" value="1"/>
</dbReference>
<feature type="domain" description="Nif11" evidence="1">
    <location>
        <begin position="4"/>
        <end position="47"/>
    </location>
</feature>
<dbReference type="RefSeq" id="WP_073027419.1">
    <property type="nucleotide sequence ID" value="NZ_FQXJ01000003.1"/>
</dbReference>